<evidence type="ECO:0000259" key="3">
    <source>
        <dbReference type="PROSITE" id="PS50905"/>
    </source>
</evidence>
<dbReference type="Proteomes" id="UP000516028">
    <property type="component" value="Chromosome"/>
</dbReference>
<reference evidence="4 5" key="1">
    <citation type="submission" date="2020-08" db="EMBL/GenBank/DDBJ databases">
        <title>Genome sequence of Diaphorobacter aerolatus KACC 16536T.</title>
        <authorList>
            <person name="Hyun D.-W."/>
            <person name="Bae J.-W."/>
        </authorList>
    </citation>
    <scope>NUCLEOTIDE SEQUENCE [LARGE SCALE GENOMIC DNA]</scope>
    <source>
        <strain evidence="4 5">KACC 16536</strain>
    </source>
</reference>
<dbReference type="Gene3D" id="1.20.1260.10">
    <property type="match status" value="1"/>
</dbReference>
<dbReference type="InterPro" id="IPR009040">
    <property type="entry name" value="Ferritin-like_diiron"/>
</dbReference>
<feature type="domain" description="Ferritin-like diiron" evidence="3">
    <location>
        <begin position="36"/>
        <end position="183"/>
    </location>
</feature>
<dbReference type="GO" id="GO:0008199">
    <property type="term" value="F:ferric iron binding"/>
    <property type="evidence" value="ECO:0007669"/>
    <property type="project" value="InterPro"/>
</dbReference>
<evidence type="ECO:0000256" key="2">
    <source>
        <dbReference type="ARBA" id="ARBA00023004"/>
    </source>
</evidence>
<accession>A0A7H0GGW1</accession>
<dbReference type="SUPFAM" id="SSF47240">
    <property type="entry name" value="Ferritin-like"/>
    <property type="match status" value="1"/>
</dbReference>
<dbReference type="PANTHER" id="PTHR30295:SF1">
    <property type="entry name" value="DNA PROTECTION DURING STARVATION PROTEIN"/>
    <property type="match status" value="1"/>
</dbReference>
<dbReference type="InterPro" id="IPR012347">
    <property type="entry name" value="Ferritin-like"/>
</dbReference>
<name>A0A7H0GGW1_9BURK</name>
<dbReference type="KEGG" id="daer:H9K75_14870"/>
<evidence type="ECO:0000313" key="5">
    <source>
        <dbReference type="Proteomes" id="UP000516028"/>
    </source>
</evidence>
<dbReference type="GO" id="GO:0020037">
    <property type="term" value="F:heme binding"/>
    <property type="evidence" value="ECO:0007669"/>
    <property type="project" value="TreeGrafter"/>
</dbReference>
<proteinExistence type="predicted"/>
<sequence>MTTTKASKKEKLQLDQKRLDAAKKSLDKGAVVANDGPYREDIIRLLNDSLATELVCVLRYKRHHFTATGLESPAIAGEFLVHANEEQAHADRICQRIVQLGGEPDLNPDTLTKRSHADYNEQLELHEMIRSNLIAERVAIEAYTQLIELIGDKDHTTRRLIEQILEQEQEHADELSDWMKKAG</sequence>
<evidence type="ECO:0000256" key="1">
    <source>
        <dbReference type="ARBA" id="ARBA00022434"/>
    </source>
</evidence>
<dbReference type="InterPro" id="IPR009078">
    <property type="entry name" value="Ferritin-like_SF"/>
</dbReference>
<keyword evidence="5" id="KW-1185">Reference proteome</keyword>
<gene>
    <name evidence="4" type="ORF">H9K75_14870</name>
</gene>
<organism evidence="4 5">
    <name type="scientific">Diaphorobacter aerolatus</name>
    <dbReference type="NCBI Taxonomy" id="1288495"/>
    <lineage>
        <taxon>Bacteria</taxon>
        <taxon>Pseudomonadati</taxon>
        <taxon>Pseudomonadota</taxon>
        <taxon>Betaproteobacteria</taxon>
        <taxon>Burkholderiales</taxon>
        <taxon>Comamonadaceae</taxon>
        <taxon>Diaphorobacter</taxon>
    </lineage>
</organism>
<dbReference type="AlphaFoldDB" id="A0A7H0GGW1"/>
<evidence type="ECO:0000313" key="4">
    <source>
        <dbReference type="EMBL" id="QNP47527.1"/>
    </source>
</evidence>
<dbReference type="GO" id="GO:0005829">
    <property type="term" value="C:cytosol"/>
    <property type="evidence" value="ECO:0007669"/>
    <property type="project" value="TreeGrafter"/>
</dbReference>
<protein>
    <submittedName>
        <fullName evidence="4">Ferritin-like domain-containing protein</fullName>
    </submittedName>
</protein>
<dbReference type="EMBL" id="CP060783">
    <property type="protein sequence ID" value="QNP47527.1"/>
    <property type="molecule type" value="Genomic_DNA"/>
</dbReference>
<keyword evidence="2" id="KW-0408">Iron</keyword>
<dbReference type="PROSITE" id="PS50905">
    <property type="entry name" value="FERRITIN_LIKE"/>
    <property type="match status" value="1"/>
</dbReference>
<dbReference type="Pfam" id="PF00210">
    <property type="entry name" value="Ferritin"/>
    <property type="match status" value="1"/>
</dbReference>
<keyword evidence="1" id="KW-0409">Iron storage</keyword>
<dbReference type="GO" id="GO:0004322">
    <property type="term" value="F:ferroxidase activity"/>
    <property type="evidence" value="ECO:0007669"/>
    <property type="project" value="TreeGrafter"/>
</dbReference>
<dbReference type="GO" id="GO:0006879">
    <property type="term" value="P:intracellular iron ion homeostasis"/>
    <property type="evidence" value="ECO:0007669"/>
    <property type="project" value="UniProtKB-KW"/>
</dbReference>
<dbReference type="InterPro" id="IPR008331">
    <property type="entry name" value="Ferritin_DPS_dom"/>
</dbReference>
<dbReference type="RefSeq" id="WP_187723208.1">
    <property type="nucleotide sequence ID" value="NZ_CP060783.1"/>
</dbReference>
<dbReference type="CDD" id="cd00657">
    <property type="entry name" value="Ferritin_like"/>
    <property type="match status" value="1"/>
</dbReference>
<dbReference type="PANTHER" id="PTHR30295">
    <property type="entry name" value="BACTERIOFERRITIN"/>
    <property type="match status" value="1"/>
</dbReference>